<dbReference type="SUPFAM" id="SSF55469">
    <property type="entry name" value="FMN-dependent nitroreductase-like"/>
    <property type="match status" value="1"/>
</dbReference>
<comment type="similarity">
    <text evidence="1">Belongs to the nitroreductase family.</text>
</comment>
<evidence type="ECO:0000256" key="2">
    <source>
        <dbReference type="ARBA" id="ARBA00023002"/>
    </source>
</evidence>
<accession>A0ABU8W100</accession>
<keyword evidence="5" id="KW-1185">Reference proteome</keyword>
<protein>
    <submittedName>
        <fullName evidence="4">Nitroreductase</fullName>
    </submittedName>
</protein>
<keyword evidence="2" id="KW-0560">Oxidoreductase</keyword>
<dbReference type="PANTHER" id="PTHR43673:SF10">
    <property type="entry name" value="NADH DEHYDROGENASE_NAD(P)H NITROREDUCTASE XCC3605-RELATED"/>
    <property type="match status" value="1"/>
</dbReference>
<evidence type="ECO:0000313" key="5">
    <source>
        <dbReference type="Proteomes" id="UP001363010"/>
    </source>
</evidence>
<dbReference type="EMBL" id="JBBKZV010000009">
    <property type="protein sequence ID" value="MEJ8823722.1"/>
    <property type="molecule type" value="Genomic_DNA"/>
</dbReference>
<proteinExistence type="inferred from homology"/>
<evidence type="ECO:0000256" key="1">
    <source>
        <dbReference type="ARBA" id="ARBA00007118"/>
    </source>
</evidence>
<evidence type="ECO:0000313" key="4">
    <source>
        <dbReference type="EMBL" id="MEJ8823722.1"/>
    </source>
</evidence>
<dbReference type="RefSeq" id="WP_340364750.1">
    <property type="nucleotide sequence ID" value="NZ_JBBKZV010000009.1"/>
</dbReference>
<dbReference type="Gene3D" id="3.40.109.10">
    <property type="entry name" value="NADH Oxidase"/>
    <property type="match status" value="1"/>
</dbReference>
<organism evidence="4 5">
    <name type="scientific">Variovorax humicola</name>
    <dbReference type="NCBI Taxonomy" id="1769758"/>
    <lineage>
        <taxon>Bacteria</taxon>
        <taxon>Pseudomonadati</taxon>
        <taxon>Pseudomonadota</taxon>
        <taxon>Betaproteobacteria</taxon>
        <taxon>Burkholderiales</taxon>
        <taxon>Comamonadaceae</taxon>
        <taxon>Variovorax</taxon>
    </lineage>
</organism>
<reference evidence="4 5" key="1">
    <citation type="submission" date="2024-03" db="EMBL/GenBank/DDBJ databases">
        <title>Novel species of the genus Variovorax.</title>
        <authorList>
            <person name="Liu Q."/>
            <person name="Xin Y.-H."/>
        </authorList>
    </citation>
    <scope>NUCLEOTIDE SEQUENCE [LARGE SCALE GENOMIC DNA]</scope>
    <source>
        <strain evidence="4 5">KACC 18501</strain>
    </source>
</reference>
<dbReference type="InterPro" id="IPR000415">
    <property type="entry name" value="Nitroreductase-like"/>
</dbReference>
<dbReference type="Pfam" id="PF00881">
    <property type="entry name" value="Nitroreductase"/>
    <property type="match status" value="1"/>
</dbReference>
<dbReference type="InterPro" id="IPR029479">
    <property type="entry name" value="Nitroreductase"/>
</dbReference>
<sequence length="242" mass="26191">MSALELPSGGLTGSVDHVLTARRSVRAYTSRPLSRELVAGVLDAASSAPSNSNTQPWRVHVLTGVPMKELGDALVKAFQERSLPPSTHFPDPLPPALSERQSDFAQRYYGALGIDRSDVEARARQTQRNFSFFGAPVGLIFSVDGSLGRHSWLDLGLFVQNVMIAAKARGIDTCPQVSFARFHSVIAPFLQMSPEQVTACGMAMGFGDPAASVNRMDMPRQRMEEFTRMVGFDEPVGAAAHG</sequence>
<name>A0ABU8W100_9BURK</name>
<feature type="domain" description="Nitroreductase" evidence="3">
    <location>
        <begin position="20"/>
        <end position="205"/>
    </location>
</feature>
<comment type="caution">
    <text evidence="4">The sequence shown here is derived from an EMBL/GenBank/DDBJ whole genome shotgun (WGS) entry which is preliminary data.</text>
</comment>
<dbReference type="CDD" id="cd02136">
    <property type="entry name" value="PnbA_NfnB-like"/>
    <property type="match status" value="1"/>
</dbReference>
<gene>
    <name evidence="4" type="ORF">WKW80_17045</name>
</gene>
<evidence type="ECO:0000259" key="3">
    <source>
        <dbReference type="Pfam" id="PF00881"/>
    </source>
</evidence>
<dbReference type="PANTHER" id="PTHR43673">
    <property type="entry name" value="NAD(P)H NITROREDUCTASE YDGI-RELATED"/>
    <property type="match status" value="1"/>
</dbReference>
<dbReference type="Proteomes" id="UP001363010">
    <property type="component" value="Unassembled WGS sequence"/>
</dbReference>